<dbReference type="PANTHER" id="PTHR46145:SF4">
    <property type="entry name" value="HEPARANASE"/>
    <property type="match status" value="1"/>
</dbReference>
<dbReference type="PANTHER" id="PTHR46145">
    <property type="entry name" value="HEPARANASE"/>
    <property type="match status" value="1"/>
</dbReference>
<dbReference type="InterPro" id="IPR005199">
    <property type="entry name" value="Glyco_hydro_79"/>
</dbReference>
<gene>
    <name evidence="3" type="ORF">V1264_019803</name>
</gene>
<dbReference type="GO" id="GO:0031012">
    <property type="term" value="C:extracellular matrix"/>
    <property type="evidence" value="ECO:0007669"/>
    <property type="project" value="TreeGrafter"/>
</dbReference>
<feature type="signal peptide" evidence="2">
    <location>
        <begin position="1"/>
        <end position="22"/>
    </location>
</feature>
<keyword evidence="2" id="KW-0732">Signal</keyword>
<reference evidence="3 4" key="1">
    <citation type="submission" date="2024-02" db="EMBL/GenBank/DDBJ databases">
        <title>Chromosome-scale genome assembly of the rough periwinkle Littorina saxatilis.</title>
        <authorList>
            <person name="De Jode A."/>
            <person name="Faria R."/>
            <person name="Formenti G."/>
            <person name="Sims Y."/>
            <person name="Smith T.P."/>
            <person name="Tracey A."/>
            <person name="Wood J.M.D."/>
            <person name="Zagrodzka Z.B."/>
            <person name="Johannesson K."/>
            <person name="Butlin R.K."/>
            <person name="Leder E.H."/>
        </authorList>
    </citation>
    <scope>NUCLEOTIDE SEQUENCE [LARGE SCALE GENOMIC DNA]</scope>
    <source>
        <strain evidence="3">Snail1</strain>
        <tissue evidence="3">Muscle</tissue>
    </source>
</reference>
<evidence type="ECO:0000313" key="3">
    <source>
        <dbReference type="EMBL" id="KAK7101418.1"/>
    </source>
</evidence>
<name>A0AAN9GA85_9CAEN</name>
<dbReference type="SUPFAM" id="SSF51445">
    <property type="entry name" value="(Trans)glycosidases"/>
    <property type="match status" value="1"/>
</dbReference>
<comment type="caution">
    <text evidence="3">The sequence shown here is derived from an EMBL/GenBank/DDBJ whole genome shotgun (WGS) entry which is preliminary data.</text>
</comment>
<evidence type="ECO:0000256" key="1">
    <source>
        <dbReference type="ARBA" id="ARBA00009800"/>
    </source>
</evidence>
<accession>A0AAN9GA85</accession>
<feature type="chain" id="PRO_5042964646" evidence="2">
    <location>
        <begin position="23"/>
        <end position="500"/>
    </location>
</feature>
<protein>
    <submittedName>
        <fullName evidence="3">Uncharacterized protein</fullName>
    </submittedName>
</protein>
<comment type="similarity">
    <text evidence="1">Belongs to the glycosyl hydrolase 79 family.</text>
</comment>
<dbReference type="Pfam" id="PF03662">
    <property type="entry name" value="Glyco_hydro_79n"/>
    <property type="match status" value="1"/>
</dbReference>
<dbReference type="InterPro" id="IPR017853">
    <property type="entry name" value="GH"/>
</dbReference>
<dbReference type="GO" id="GO:0005615">
    <property type="term" value="C:extracellular space"/>
    <property type="evidence" value="ECO:0007669"/>
    <property type="project" value="TreeGrafter"/>
</dbReference>
<dbReference type="GO" id="GO:0016798">
    <property type="term" value="F:hydrolase activity, acting on glycosyl bonds"/>
    <property type="evidence" value="ECO:0007669"/>
    <property type="project" value="InterPro"/>
</dbReference>
<dbReference type="Proteomes" id="UP001374579">
    <property type="component" value="Unassembled WGS sequence"/>
</dbReference>
<organism evidence="3 4">
    <name type="scientific">Littorina saxatilis</name>
    <dbReference type="NCBI Taxonomy" id="31220"/>
    <lineage>
        <taxon>Eukaryota</taxon>
        <taxon>Metazoa</taxon>
        <taxon>Spiralia</taxon>
        <taxon>Lophotrochozoa</taxon>
        <taxon>Mollusca</taxon>
        <taxon>Gastropoda</taxon>
        <taxon>Caenogastropoda</taxon>
        <taxon>Littorinimorpha</taxon>
        <taxon>Littorinoidea</taxon>
        <taxon>Littorinidae</taxon>
        <taxon>Littorina</taxon>
    </lineage>
</organism>
<keyword evidence="4" id="KW-1185">Reference proteome</keyword>
<evidence type="ECO:0000256" key="2">
    <source>
        <dbReference type="SAM" id="SignalP"/>
    </source>
</evidence>
<evidence type="ECO:0000313" key="4">
    <source>
        <dbReference type="Proteomes" id="UP001374579"/>
    </source>
</evidence>
<sequence>MKPSASLFILITFLLSFPLANGYDLEESADANGTQKNATSKRAAGERATVTVDYYQSMNIIGSKFVGVTIDSWHFQAYWNGFPFSSKKVQNLARAMAPNILRIGGTSADKLSYDMSGHAPPFNGWTFLVTPESWQTINQFVRDVGWDFIIDLNALKRNADGSWNPDNARELLQFSAHRKYTIAGFELGNEYDMYQGQFNTTVSPQQLAKDVASLKRLLAEFPAYSSSFIVGPEVAAARPEYFHSFLAAGGAKVVDAASFHHYYYPDTNTDPNLFTSIKTMDTFYRYALDPAMTQSRQVDPQLPVWLSETSSTYVNGVHNVADRFVAGFLWLDKLGLCALHGVKAVIRQDLYGETYSILDKNGDPRPDYWLTVLYKRIVRGHVFLATARQDVRVYSACANHQHFAAGSLAVYMLNPNSFPVTFDLPQFSSQPRMIYTLTGWDGDRLSQYTSLNGVKLELVNDELPKMQARVASPGHVTAPPYSFTFVVFHHAHIPLCLDRQ</sequence>
<dbReference type="AlphaFoldDB" id="A0AAN9GA85"/>
<proteinExistence type="inferred from homology"/>
<dbReference type="EMBL" id="JBAMIC010000010">
    <property type="protein sequence ID" value="KAK7101418.1"/>
    <property type="molecule type" value="Genomic_DNA"/>
</dbReference>
<dbReference type="GO" id="GO:0016020">
    <property type="term" value="C:membrane"/>
    <property type="evidence" value="ECO:0007669"/>
    <property type="project" value="InterPro"/>
</dbReference>
<dbReference type="Gene3D" id="3.20.20.80">
    <property type="entry name" value="Glycosidases"/>
    <property type="match status" value="1"/>
</dbReference>